<sequence length="77" mass="8158">MAIAGPPAYNVGPFRGALRGLSHDKIPGSDPAAGLLQVPEPAARFNGAHRFRRSRGMVSKDRFPIVLIVIPAKAGIQ</sequence>
<accession>A0ABP9QV70</accession>
<reference evidence="2" key="1">
    <citation type="journal article" date="2019" name="Int. J. Syst. Evol. Microbiol.">
        <title>The Global Catalogue of Microorganisms (GCM) 10K type strain sequencing project: providing services to taxonomists for standard genome sequencing and annotation.</title>
        <authorList>
            <consortium name="The Broad Institute Genomics Platform"/>
            <consortium name="The Broad Institute Genome Sequencing Center for Infectious Disease"/>
            <person name="Wu L."/>
            <person name="Ma J."/>
        </authorList>
    </citation>
    <scope>NUCLEOTIDE SEQUENCE [LARGE SCALE GENOMIC DNA]</scope>
    <source>
        <strain evidence="2">JCM 18715</strain>
    </source>
</reference>
<keyword evidence="2" id="KW-1185">Reference proteome</keyword>
<evidence type="ECO:0000313" key="2">
    <source>
        <dbReference type="Proteomes" id="UP001500547"/>
    </source>
</evidence>
<evidence type="ECO:0000313" key="1">
    <source>
        <dbReference type="EMBL" id="GAA5167822.1"/>
    </source>
</evidence>
<comment type="caution">
    <text evidence="1">The sequence shown here is derived from an EMBL/GenBank/DDBJ whole genome shotgun (WGS) entry which is preliminary data.</text>
</comment>
<dbReference type="Proteomes" id="UP001500547">
    <property type="component" value="Unassembled WGS sequence"/>
</dbReference>
<organism evidence="1 2">
    <name type="scientific">Viridibacterium curvum</name>
    <dbReference type="NCBI Taxonomy" id="1101404"/>
    <lineage>
        <taxon>Bacteria</taxon>
        <taxon>Pseudomonadati</taxon>
        <taxon>Pseudomonadota</taxon>
        <taxon>Betaproteobacteria</taxon>
        <taxon>Rhodocyclales</taxon>
        <taxon>Rhodocyclaceae</taxon>
        <taxon>Viridibacterium</taxon>
    </lineage>
</organism>
<protein>
    <submittedName>
        <fullName evidence="1">Uncharacterized protein</fullName>
    </submittedName>
</protein>
<gene>
    <name evidence="1" type="ORF">GCM10025770_27020</name>
</gene>
<dbReference type="EMBL" id="BAABLD010000008">
    <property type="protein sequence ID" value="GAA5167822.1"/>
    <property type="molecule type" value="Genomic_DNA"/>
</dbReference>
<proteinExistence type="predicted"/>
<name>A0ABP9QV70_9RHOO</name>